<evidence type="ECO:0000256" key="5">
    <source>
        <dbReference type="ARBA" id="ARBA00022801"/>
    </source>
</evidence>
<organism evidence="10 11">
    <name type="scientific">Slackia equolifaciens</name>
    <dbReference type="NCBI Taxonomy" id="498718"/>
    <lineage>
        <taxon>Bacteria</taxon>
        <taxon>Bacillati</taxon>
        <taxon>Actinomycetota</taxon>
        <taxon>Coriobacteriia</taxon>
        <taxon>Eggerthellales</taxon>
        <taxon>Eggerthellaceae</taxon>
        <taxon>Slackia</taxon>
    </lineage>
</organism>
<gene>
    <name evidence="10" type="ORF">K8U77_10040</name>
</gene>
<evidence type="ECO:0000256" key="7">
    <source>
        <dbReference type="ARBA" id="ARBA00022997"/>
    </source>
</evidence>
<evidence type="ECO:0000313" key="11">
    <source>
        <dbReference type="Proteomes" id="UP000786989"/>
    </source>
</evidence>
<dbReference type="SUPFAM" id="SSF55031">
    <property type="entry name" value="Bacterial exopeptidase dimerisation domain"/>
    <property type="match status" value="1"/>
</dbReference>
<evidence type="ECO:0000259" key="9">
    <source>
        <dbReference type="Pfam" id="PF07687"/>
    </source>
</evidence>
<evidence type="ECO:0000256" key="3">
    <source>
        <dbReference type="ARBA" id="ARBA00022670"/>
    </source>
</evidence>
<dbReference type="GO" id="GO:0006508">
    <property type="term" value="P:proteolysis"/>
    <property type="evidence" value="ECO:0007669"/>
    <property type="project" value="UniProtKB-KW"/>
</dbReference>
<comment type="cofactor">
    <cofactor evidence="1">
        <name>Zn(2+)</name>
        <dbReference type="ChEBI" id="CHEBI:29105"/>
    </cofactor>
</comment>
<dbReference type="GO" id="GO:0008270">
    <property type="term" value="F:zinc ion binding"/>
    <property type="evidence" value="ECO:0007669"/>
    <property type="project" value="InterPro"/>
</dbReference>
<comment type="similarity">
    <text evidence="2">Belongs to the peptidase M20A family.</text>
</comment>
<dbReference type="InterPro" id="IPR036264">
    <property type="entry name" value="Bact_exopeptidase_dim_dom"/>
</dbReference>
<dbReference type="NCBIfam" id="TIGR01887">
    <property type="entry name" value="dipeptidaselike"/>
    <property type="match status" value="1"/>
</dbReference>
<evidence type="ECO:0000256" key="2">
    <source>
        <dbReference type="ARBA" id="ARBA00006247"/>
    </source>
</evidence>
<evidence type="ECO:0000256" key="6">
    <source>
        <dbReference type="ARBA" id="ARBA00022833"/>
    </source>
</evidence>
<evidence type="ECO:0000256" key="8">
    <source>
        <dbReference type="ARBA" id="ARBA00023049"/>
    </source>
</evidence>
<dbReference type="InterPro" id="IPR002933">
    <property type="entry name" value="Peptidase_M20"/>
</dbReference>
<protein>
    <submittedName>
        <fullName evidence="10">Sapep family Mn(2+)-dependent dipeptidase</fullName>
        <ecNumber evidence="10">3.4.13.-</ecNumber>
    </submittedName>
</protein>
<reference evidence="10" key="1">
    <citation type="journal article" date="2021" name="PeerJ">
        <title>Extensive microbial diversity within the chicken gut microbiome revealed by metagenomics and culture.</title>
        <authorList>
            <person name="Gilroy R."/>
            <person name="Ravi A."/>
            <person name="Getino M."/>
            <person name="Pursley I."/>
            <person name="Horton D.L."/>
            <person name="Alikhan N.F."/>
            <person name="Baker D."/>
            <person name="Gharbi K."/>
            <person name="Hall N."/>
            <person name="Watson M."/>
            <person name="Adriaenssens E.M."/>
            <person name="Foster-Nyarko E."/>
            <person name="Jarju S."/>
            <person name="Secka A."/>
            <person name="Antonio M."/>
            <person name="Oren A."/>
            <person name="Chaudhuri R.R."/>
            <person name="La Ragione R."/>
            <person name="Hildebrand F."/>
            <person name="Pallen M.J."/>
        </authorList>
    </citation>
    <scope>NUCLEOTIDE SEQUENCE</scope>
    <source>
        <strain evidence="10">ChiGjej6B6-11269</strain>
    </source>
</reference>
<dbReference type="Proteomes" id="UP000786989">
    <property type="component" value="Unassembled WGS sequence"/>
</dbReference>
<dbReference type="Gene3D" id="3.40.630.10">
    <property type="entry name" value="Zn peptidases"/>
    <property type="match status" value="1"/>
</dbReference>
<accession>A0A9D3A269</accession>
<reference evidence="10" key="2">
    <citation type="submission" date="2021-09" db="EMBL/GenBank/DDBJ databases">
        <authorList>
            <person name="Gilroy R."/>
        </authorList>
    </citation>
    <scope>NUCLEOTIDE SEQUENCE</scope>
    <source>
        <strain evidence="10">ChiGjej6B6-11269</strain>
    </source>
</reference>
<keyword evidence="8" id="KW-0482">Metalloprotease</keyword>
<comment type="caution">
    <text evidence="10">The sequence shown here is derived from an EMBL/GenBank/DDBJ whole genome shotgun (WGS) entry which is preliminary data.</text>
</comment>
<keyword evidence="7 10" id="KW-0224">Dipeptidase</keyword>
<name>A0A9D3A269_9ACTN</name>
<dbReference type="GO" id="GO:0006526">
    <property type="term" value="P:L-arginine biosynthetic process"/>
    <property type="evidence" value="ECO:0007669"/>
    <property type="project" value="TreeGrafter"/>
</dbReference>
<dbReference type="Pfam" id="PF07687">
    <property type="entry name" value="M20_dimer"/>
    <property type="match status" value="1"/>
</dbReference>
<dbReference type="EMBL" id="DYWI01000195">
    <property type="protein sequence ID" value="HJF66437.1"/>
    <property type="molecule type" value="Genomic_DNA"/>
</dbReference>
<evidence type="ECO:0000256" key="4">
    <source>
        <dbReference type="ARBA" id="ARBA00022723"/>
    </source>
</evidence>
<evidence type="ECO:0000313" key="10">
    <source>
        <dbReference type="EMBL" id="HJF66437.1"/>
    </source>
</evidence>
<dbReference type="SUPFAM" id="SSF53187">
    <property type="entry name" value="Zn-dependent exopeptidases"/>
    <property type="match status" value="1"/>
</dbReference>
<dbReference type="Gene3D" id="3.30.70.360">
    <property type="match status" value="2"/>
</dbReference>
<keyword evidence="5 10" id="KW-0378">Hydrolase</keyword>
<dbReference type="GO" id="GO:0016805">
    <property type="term" value="F:dipeptidase activity"/>
    <property type="evidence" value="ECO:0007669"/>
    <property type="project" value="UniProtKB-KW"/>
</dbReference>
<dbReference type="GO" id="GO:0008237">
    <property type="term" value="F:metallopeptidase activity"/>
    <property type="evidence" value="ECO:0007669"/>
    <property type="project" value="UniProtKB-KW"/>
</dbReference>
<proteinExistence type="inferred from homology"/>
<dbReference type="Pfam" id="PF01546">
    <property type="entry name" value="Peptidase_M20"/>
    <property type="match status" value="1"/>
</dbReference>
<feature type="domain" description="Peptidase M20 dimerisation" evidence="9">
    <location>
        <begin position="262"/>
        <end position="387"/>
    </location>
</feature>
<evidence type="ECO:0000256" key="1">
    <source>
        <dbReference type="ARBA" id="ARBA00001947"/>
    </source>
</evidence>
<dbReference type="PANTHER" id="PTHR43808">
    <property type="entry name" value="ACETYLORNITHINE DEACETYLASE"/>
    <property type="match status" value="1"/>
</dbReference>
<dbReference type="InterPro" id="IPR011650">
    <property type="entry name" value="Peptidase_M20_dimer"/>
</dbReference>
<dbReference type="AlphaFoldDB" id="A0A9D3A269"/>
<keyword evidence="3" id="KW-0645">Protease</keyword>
<dbReference type="GO" id="GO:0008777">
    <property type="term" value="F:acetylornithine deacetylase activity"/>
    <property type="evidence" value="ECO:0007669"/>
    <property type="project" value="TreeGrafter"/>
</dbReference>
<keyword evidence="4" id="KW-0479">Metal-binding</keyword>
<sequence length="495" mass="53897">MANTQLSLANSDEFLTQADAFIEAHWEEIVHEIGTLVAVPSIVDFNRATPDDPSGPEAHEGLRASVDLAKRLGFKAWDDAGEIGIADLPGESDTQLAMICHADVVTPGVGWTSDPWTLEHREGFLIGRGVIDDKGPLVISLYCMKFFKDWCERTGTRLPYTLRMLMGTNEETGTMRDVRYYLEHYPAPAFLFTPDNAFPACYGEKGQFDCAITSRATKGRIMNFTTGDSSTNAVPSQATVTIYGADAESLPARDGIEIADVGFGCVQLTATGRGGHASMPQGTVSAIDMLVKYVLDNRLYTPKDNPNELPEEESYLRLISRIMDSTDGSSIGIDSSDEYFGDLTCIVGTIHRVPSGSLRITIDIRYPTSTSHDELLSAFEKLAEEAGATVEVTGGLPPFLTKPDSPAIQALASAYREATGFDGEPFTIGGGTYAREFPCAASFGPEDPHDEYPSWVGPMHGADEGVSEESLKRAMRVYILTIKRLMELDLAMLRN</sequence>
<dbReference type="EC" id="3.4.13.-" evidence="10"/>
<dbReference type="InterPro" id="IPR050072">
    <property type="entry name" value="Peptidase_M20A"/>
</dbReference>
<keyword evidence="6" id="KW-0862">Zinc</keyword>
<dbReference type="InterPro" id="IPR010964">
    <property type="entry name" value="M20A_pepV-rel"/>
</dbReference>
<dbReference type="PANTHER" id="PTHR43808:SF31">
    <property type="entry name" value="N-ACETYL-L-CITRULLINE DEACETYLASE"/>
    <property type="match status" value="1"/>
</dbReference>